<evidence type="ECO:0000256" key="2">
    <source>
        <dbReference type="ARBA" id="ARBA00022679"/>
    </source>
</evidence>
<dbReference type="InterPro" id="IPR050500">
    <property type="entry name" value="Phos_Acetyltrans/Butyryltrans"/>
</dbReference>
<protein>
    <submittedName>
        <fullName evidence="5">Phosphate butyryltransferase</fullName>
    </submittedName>
</protein>
<dbReference type="AlphaFoldDB" id="A0A1I4MJD2"/>
<gene>
    <name evidence="5" type="ORF">SAMN04490355_103450</name>
</gene>
<evidence type="ECO:0000256" key="1">
    <source>
        <dbReference type="ARBA" id="ARBA00005656"/>
    </source>
</evidence>
<keyword evidence="2 5" id="KW-0808">Transferase</keyword>
<name>A0A1I4MJD2_9FIRM</name>
<dbReference type="Gene3D" id="3.40.718.10">
    <property type="entry name" value="Isopropylmalate Dehydrogenase"/>
    <property type="match status" value="1"/>
</dbReference>
<dbReference type="NCBIfam" id="NF006045">
    <property type="entry name" value="PRK08190.1"/>
    <property type="match status" value="1"/>
</dbReference>
<dbReference type="Proteomes" id="UP000199520">
    <property type="component" value="Unassembled WGS sequence"/>
</dbReference>
<keyword evidence="3" id="KW-0012">Acyltransferase</keyword>
<dbReference type="NCBIfam" id="NF004472">
    <property type="entry name" value="PRK05805.1"/>
    <property type="match status" value="1"/>
</dbReference>
<dbReference type="STRING" id="1123291.SAMN04490355_103450"/>
<proteinExistence type="inferred from homology"/>
<dbReference type="PANTHER" id="PTHR43356">
    <property type="entry name" value="PHOSPHATE ACETYLTRANSFERASE"/>
    <property type="match status" value="1"/>
</dbReference>
<evidence type="ECO:0000313" key="5">
    <source>
        <dbReference type="EMBL" id="SFM03374.1"/>
    </source>
</evidence>
<keyword evidence="6" id="KW-1185">Reference proteome</keyword>
<feature type="domain" description="Phosphate acetyl/butaryl transferase" evidence="4">
    <location>
        <begin position="6"/>
        <end position="75"/>
    </location>
</feature>
<evidence type="ECO:0000313" key="6">
    <source>
        <dbReference type="Proteomes" id="UP000199520"/>
    </source>
</evidence>
<dbReference type="RefSeq" id="WP_090939942.1">
    <property type="nucleotide sequence ID" value="NZ_FOTS01000034.1"/>
</dbReference>
<dbReference type="EMBL" id="FOTS01000034">
    <property type="protein sequence ID" value="SFM03374.1"/>
    <property type="molecule type" value="Genomic_DNA"/>
</dbReference>
<dbReference type="OrthoDB" id="9774179at2"/>
<accession>A0A1I4MJD2</accession>
<dbReference type="InterPro" id="IPR012147">
    <property type="entry name" value="P_Ac_Bu_trans"/>
</dbReference>
<reference evidence="6" key="1">
    <citation type="submission" date="2016-10" db="EMBL/GenBank/DDBJ databases">
        <authorList>
            <person name="Varghese N."/>
            <person name="Submissions S."/>
        </authorList>
    </citation>
    <scope>NUCLEOTIDE SEQUENCE [LARGE SCALE GENOMIC DNA]</scope>
    <source>
        <strain evidence="6">DSM 13327</strain>
    </source>
</reference>
<evidence type="ECO:0000259" key="4">
    <source>
        <dbReference type="Pfam" id="PF01515"/>
    </source>
</evidence>
<dbReference type="GO" id="GO:0016746">
    <property type="term" value="F:acyltransferase activity"/>
    <property type="evidence" value="ECO:0007669"/>
    <property type="project" value="UniProtKB-KW"/>
</dbReference>
<sequence length="308" mass="32946">MIKNFEEIIKAAKLKGPKTIAVAVAQDLEVLLAVKNAKELGIANAILVGNEAEIRQIAQDNHIDLNGFTIIGQKDNIEACRTAVQLVSRGDAQVLMKGLVDTAIILKSVLDKEIGLRTDNVLSHVAVADIDGYDRLFYITDAAMNIAPDLNTKKQIVENSVQVANALGNENPKVACICAVEKVNSKMQATADAAELVRMNKTDELKGCVVGGPLALDNAISIEASRHKGITNPVAGHADILLMPFIEAGNMLYKSIVFFARGNLAGIIVGAKAPIVLTSRADSDIAKLNSIAIGILMASRYEEKCHEK</sequence>
<evidence type="ECO:0000256" key="3">
    <source>
        <dbReference type="ARBA" id="ARBA00023315"/>
    </source>
</evidence>
<organism evidence="5 6">
    <name type="scientific">Pelosinus propionicus DSM 13327</name>
    <dbReference type="NCBI Taxonomy" id="1123291"/>
    <lineage>
        <taxon>Bacteria</taxon>
        <taxon>Bacillati</taxon>
        <taxon>Bacillota</taxon>
        <taxon>Negativicutes</taxon>
        <taxon>Selenomonadales</taxon>
        <taxon>Sporomusaceae</taxon>
        <taxon>Pelosinus</taxon>
    </lineage>
</organism>
<dbReference type="Pfam" id="PF01515">
    <property type="entry name" value="PTA_PTB"/>
    <property type="match status" value="2"/>
</dbReference>
<dbReference type="InterPro" id="IPR002505">
    <property type="entry name" value="PTA_PTB"/>
</dbReference>
<dbReference type="PANTHER" id="PTHR43356:SF2">
    <property type="entry name" value="PHOSPHATE ACETYLTRANSFERASE"/>
    <property type="match status" value="1"/>
</dbReference>
<feature type="domain" description="Phosphate acetyl/butaryl transferase" evidence="4">
    <location>
        <begin position="79"/>
        <end position="293"/>
    </location>
</feature>
<comment type="similarity">
    <text evidence="1">Belongs to the phosphate acetyltransferase and butyryltransferase family.</text>
</comment>
<dbReference type="SUPFAM" id="SSF53659">
    <property type="entry name" value="Isocitrate/Isopropylmalate dehydrogenase-like"/>
    <property type="match status" value="1"/>
</dbReference>
<dbReference type="PIRSF" id="PIRSF000428">
    <property type="entry name" value="P_Ac_trans"/>
    <property type="match status" value="1"/>
</dbReference>